<evidence type="ECO:0000313" key="1">
    <source>
        <dbReference type="EMBL" id="CAI9270988.1"/>
    </source>
</evidence>
<gene>
    <name evidence="1" type="ORF">LSALG_LOCUS11273</name>
</gene>
<sequence>MEVSIPTASCSLTAVIVFNFTQNTTQPLPFLRFPLASPSSRPPLFSPHKLEPSYADNFNGPHKGYENTRFCCLMFSDIGQGGFKMNPFFFHYQQSMYFFPPLVLPSFFFFFAHTTTRISYFPLSPQSLFFELSPLRIVPSSLPCTGWELGPSTESVMIFGCTLKEACSITMQRKW</sequence>
<protein>
    <submittedName>
        <fullName evidence="1">Uncharacterized protein</fullName>
    </submittedName>
</protein>
<dbReference type="EMBL" id="OX465078">
    <property type="protein sequence ID" value="CAI9270988.1"/>
    <property type="molecule type" value="Genomic_DNA"/>
</dbReference>
<organism evidence="1 2">
    <name type="scientific">Lactuca saligna</name>
    <name type="common">Willowleaf lettuce</name>
    <dbReference type="NCBI Taxonomy" id="75948"/>
    <lineage>
        <taxon>Eukaryota</taxon>
        <taxon>Viridiplantae</taxon>
        <taxon>Streptophyta</taxon>
        <taxon>Embryophyta</taxon>
        <taxon>Tracheophyta</taxon>
        <taxon>Spermatophyta</taxon>
        <taxon>Magnoliopsida</taxon>
        <taxon>eudicotyledons</taxon>
        <taxon>Gunneridae</taxon>
        <taxon>Pentapetalae</taxon>
        <taxon>asterids</taxon>
        <taxon>campanulids</taxon>
        <taxon>Asterales</taxon>
        <taxon>Asteraceae</taxon>
        <taxon>Cichorioideae</taxon>
        <taxon>Cichorieae</taxon>
        <taxon>Lactucinae</taxon>
        <taxon>Lactuca</taxon>
    </lineage>
</organism>
<evidence type="ECO:0000313" key="2">
    <source>
        <dbReference type="Proteomes" id="UP001177003"/>
    </source>
</evidence>
<reference evidence="1" key="1">
    <citation type="submission" date="2023-04" db="EMBL/GenBank/DDBJ databases">
        <authorList>
            <person name="Vijverberg K."/>
            <person name="Xiong W."/>
            <person name="Schranz E."/>
        </authorList>
    </citation>
    <scope>NUCLEOTIDE SEQUENCE</scope>
</reference>
<dbReference type="Proteomes" id="UP001177003">
    <property type="component" value="Chromosome 2"/>
</dbReference>
<accession>A0AA35W053</accession>
<proteinExistence type="predicted"/>
<dbReference type="AlphaFoldDB" id="A0AA35W053"/>
<keyword evidence="2" id="KW-1185">Reference proteome</keyword>
<name>A0AA35W053_LACSI</name>